<organism evidence="2 3">
    <name type="scientific">Sinomicrobium oceani</name>
    <dbReference type="NCBI Taxonomy" id="1150368"/>
    <lineage>
        <taxon>Bacteria</taxon>
        <taxon>Pseudomonadati</taxon>
        <taxon>Bacteroidota</taxon>
        <taxon>Flavobacteriia</taxon>
        <taxon>Flavobacteriales</taxon>
        <taxon>Flavobacteriaceae</taxon>
        <taxon>Sinomicrobium</taxon>
    </lineage>
</organism>
<dbReference type="Proteomes" id="UP000182248">
    <property type="component" value="Unassembled WGS sequence"/>
</dbReference>
<keyword evidence="1" id="KW-1133">Transmembrane helix</keyword>
<dbReference type="AlphaFoldDB" id="A0A1K1RQR4"/>
<keyword evidence="1" id="KW-0472">Membrane</keyword>
<feature type="transmembrane region" description="Helical" evidence="1">
    <location>
        <begin position="60"/>
        <end position="81"/>
    </location>
</feature>
<gene>
    <name evidence="2" type="ORF">SAMN02927921_03874</name>
</gene>
<keyword evidence="1" id="KW-0812">Transmembrane</keyword>
<reference evidence="2 3" key="1">
    <citation type="submission" date="2016-11" db="EMBL/GenBank/DDBJ databases">
        <authorList>
            <person name="Jaros S."/>
            <person name="Januszkiewicz K."/>
            <person name="Wedrychowicz H."/>
        </authorList>
    </citation>
    <scope>NUCLEOTIDE SEQUENCE [LARGE SCALE GENOMIC DNA]</scope>
    <source>
        <strain evidence="2 3">CGMCC 1.12145</strain>
    </source>
</reference>
<dbReference type="STRING" id="1150368.SAMN02927921_03874"/>
<evidence type="ECO:0000313" key="3">
    <source>
        <dbReference type="Proteomes" id="UP000182248"/>
    </source>
</evidence>
<evidence type="ECO:0000256" key="1">
    <source>
        <dbReference type="SAM" id="Phobius"/>
    </source>
</evidence>
<keyword evidence="3" id="KW-1185">Reference proteome</keyword>
<proteinExistence type="predicted"/>
<dbReference type="Pfam" id="PF16872">
    <property type="entry name" value="putAbiC"/>
    <property type="match status" value="1"/>
</dbReference>
<dbReference type="RefSeq" id="WP_072319106.1">
    <property type="nucleotide sequence ID" value="NZ_FPJE01000031.1"/>
</dbReference>
<sequence>MAKSEPTYETHKPSNWWTRNWIEILTVFGGLITINLIFFAKAYTKTDTVNPETAGQLGDFVGGYIGTIFALISVVFLYSTLKNQREASQIEKFENKYFELIKMHRDNVAEIGIGEDFGKKIFVILIREFRSIEVITKEVAEKTKQNFTREQVFIVSYYALFFGVGPNSSRMLKEALKGYDKKFVDEFESSLNNDAAKEKTKKYRKFKFIPFEGHQSRLGHYFRHLYQTICYVDNQTIDIDKYEYVKTIRAQLTTHEQALLFINCLTPIGNIWWDKKLLVKYRFVQNIPFGFFDKGNEIDLTSYFPSDYFEWQERTTITKKEVDKTQPS</sequence>
<dbReference type="EMBL" id="FPJE01000031">
    <property type="protein sequence ID" value="SFW74226.1"/>
    <property type="molecule type" value="Genomic_DNA"/>
</dbReference>
<accession>A0A1K1RQR4</accession>
<dbReference type="OrthoDB" id="6678638at2"/>
<feature type="transmembrane region" description="Helical" evidence="1">
    <location>
        <begin position="21"/>
        <end position="40"/>
    </location>
</feature>
<dbReference type="InterPro" id="IPR031709">
    <property type="entry name" value="PutAbiC"/>
</dbReference>
<name>A0A1K1RQR4_9FLAO</name>
<protein>
    <submittedName>
        <fullName evidence="2">Putative phage abortive infection protein</fullName>
    </submittedName>
</protein>
<evidence type="ECO:0000313" key="2">
    <source>
        <dbReference type="EMBL" id="SFW74226.1"/>
    </source>
</evidence>